<dbReference type="GO" id="GO:0005829">
    <property type="term" value="C:cytosol"/>
    <property type="evidence" value="ECO:0007669"/>
    <property type="project" value="TreeGrafter"/>
</dbReference>
<evidence type="ECO:0000256" key="2">
    <source>
        <dbReference type="ARBA" id="ARBA00006602"/>
    </source>
</evidence>
<sequence>MYNMSIIKADIAIKQGEKLIKTDEKTVQLKAASENSSFTDEILLNYEKLAETIILKAKKESEDIISKALSEAHLIEQEAYEKGYHQGQQNGYEDGYKESYEVNIEKAKVEAAQINDEAMYLLNSAKEVYEEYLKSKEKEIIELSVKMAESILREKLERDQGLNKLIFEAIEISKKSKSYIIKCHPVHIDSIKEKVETWKHMLALNAELFVIEDLTTEPGNVVIEKENGKIQLGMDISMEKLKQAFGV</sequence>
<keyword evidence="5" id="KW-0653">Protein transport</keyword>
<comment type="function">
    <text evidence="1">Needed for flagellar regrowth and assembly.</text>
</comment>
<dbReference type="GO" id="GO:0044781">
    <property type="term" value="P:bacterial-type flagellum organization"/>
    <property type="evidence" value="ECO:0007669"/>
    <property type="project" value="UniProtKB-KW"/>
</dbReference>
<evidence type="ECO:0000256" key="6">
    <source>
        <dbReference type="ARBA" id="ARBA00023225"/>
    </source>
</evidence>
<name>A0A1M6CEX8_9CLOT</name>
<dbReference type="Pfam" id="PF02108">
    <property type="entry name" value="FliH"/>
    <property type="match status" value="1"/>
</dbReference>
<keyword evidence="8" id="KW-0282">Flagellum</keyword>
<keyword evidence="9" id="KW-1185">Reference proteome</keyword>
<accession>A0A1M6CEX8</accession>
<feature type="domain" description="Flagellar assembly protein FliH/Type III secretion system HrpE" evidence="7">
    <location>
        <begin position="121"/>
        <end position="234"/>
    </location>
</feature>
<dbReference type="Proteomes" id="UP000184080">
    <property type="component" value="Unassembled WGS sequence"/>
</dbReference>
<dbReference type="InterPro" id="IPR051472">
    <property type="entry name" value="T3SS_Stator/FliH"/>
</dbReference>
<dbReference type="GO" id="GO:0015031">
    <property type="term" value="P:protein transport"/>
    <property type="evidence" value="ECO:0007669"/>
    <property type="project" value="UniProtKB-KW"/>
</dbReference>
<evidence type="ECO:0000259" key="7">
    <source>
        <dbReference type="Pfam" id="PF02108"/>
    </source>
</evidence>
<dbReference type="AlphaFoldDB" id="A0A1M6CEX8"/>
<gene>
    <name evidence="8" type="ORF">SAMN05444401_1100</name>
</gene>
<evidence type="ECO:0000313" key="8">
    <source>
        <dbReference type="EMBL" id="SHI59547.1"/>
    </source>
</evidence>
<keyword evidence="8" id="KW-0969">Cilium</keyword>
<evidence type="ECO:0000256" key="1">
    <source>
        <dbReference type="ARBA" id="ARBA00003041"/>
    </source>
</evidence>
<keyword evidence="8" id="KW-0966">Cell projection</keyword>
<dbReference type="STRING" id="1121298.SAMN05444401_1100"/>
<evidence type="ECO:0000313" key="9">
    <source>
        <dbReference type="Proteomes" id="UP000184080"/>
    </source>
</evidence>
<dbReference type="PANTHER" id="PTHR34982:SF1">
    <property type="entry name" value="FLAGELLAR ASSEMBLY PROTEIN FLIH"/>
    <property type="match status" value="1"/>
</dbReference>
<dbReference type="EMBL" id="FQZO01000001">
    <property type="protein sequence ID" value="SHI59547.1"/>
    <property type="molecule type" value="Genomic_DNA"/>
</dbReference>
<keyword evidence="6" id="KW-1006">Bacterial flagellum protein export</keyword>
<dbReference type="InterPro" id="IPR018035">
    <property type="entry name" value="Flagellar_FliH/T3SS_HrpE"/>
</dbReference>
<reference evidence="8 9" key="1">
    <citation type="submission" date="2016-11" db="EMBL/GenBank/DDBJ databases">
        <authorList>
            <person name="Jaros S."/>
            <person name="Januszkiewicz K."/>
            <person name="Wedrychowicz H."/>
        </authorList>
    </citation>
    <scope>NUCLEOTIDE SEQUENCE [LARGE SCALE GENOMIC DNA]</scope>
    <source>
        <strain evidence="8 9">DSM 21864</strain>
    </source>
</reference>
<dbReference type="PANTHER" id="PTHR34982">
    <property type="entry name" value="YOP PROTEINS TRANSLOCATION PROTEIN L"/>
    <property type="match status" value="1"/>
</dbReference>
<evidence type="ECO:0000256" key="3">
    <source>
        <dbReference type="ARBA" id="ARBA00022448"/>
    </source>
</evidence>
<proteinExistence type="inferred from homology"/>
<keyword evidence="4" id="KW-1005">Bacterial flagellum biogenesis</keyword>
<protein>
    <submittedName>
        <fullName evidence="8">Flagellar assembly protein FliH</fullName>
    </submittedName>
</protein>
<evidence type="ECO:0000256" key="5">
    <source>
        <dbReference type="ARBA" id="ARBA00022927"/>
    </source>
</evidence>
<comment type="similarity">
    <text evidence="2">Belongs to the FliH family.</text>
</comment>
<keyword evidence="3" id="KW-0813">Transport</keyword>
<dbReference type="OrthoDB" id="2375163at2"/>
<evidence type="ECO:0000256" key="4">
    <source>
        <dbReference type="ARBA" id="ARBA00022795"/>
    </source>
</evidence>
<organism evidence="8 9">
    <name type="scientific">Clostridium amylolyticum</name>
    <dbReference type="NCBI Taxonomy" id="1121298"/>
    <lineage>
        <taxon>Bacteria</taxon>
        <taxon>Bacillati</taxon>
        <taxon>Bacillota</taxon>
        <taxon>Clostridia</taxon>
        <taxon>Eubacteriales</taxon>
        <taxon>Clostridiaceae</taxon>
        <taxon>Clostridium</taxon>
    </lineage>
</organism>